<protein>
    <submittedName>
        <fullName evidence="1">Uncharacterized protein</fullName>
    </submittedName>
</protein>
<sequence>MGSYAQNEKVLTAGGVQVQIPECDNILSNLTSGVWLSRQPIFPSKASADEYKRRVDHARRKLNIEREEFWVMRGFPRNSMSSKFQCGYYRYQRQTPSSLKVGQWCDRRGDRPCCSNMWWGRCTPPSDRTCKCRNCVDSRTFDYAALLEWTPRDCRCVYHRYNSDEACDIIEGSPYNDIYYVGDSFTRDMYLALLMTLTDLSIIGAWRKNMTQEEMTLCSNSAFTNWKTCS</sequence>
<keyword evidence="2" id="KW-1185">Reference proteome</keyword>
<gene>
    <name evidence="1" type="ORF">CVLEPA_LOCUS15553</name>
</gene>
<comment type="caution">
    <text evidence="1">The sequence shown here is derived from an EMBL/GenBank/DDBJ whole genome shotgun (WGS) entry which is preliminary data.</text>
</comment>
<name>A0ABP0FZD3_CLALP</name>
<proteinExistence type="predicted"/>
<evidence type="ECO:0000313" key="2">
    <source>
        <dbReference type="Proteomes" id="UP001642483"/>
    </source>
</evidence>
<organism evidence="1 2">
    <name type="scientific">Clavelina lepadiformis</name>
    <name type="common">Light-bulb sea squirt</name>
    <name type="synonym">Ascidia lepadiformis</name>
    <dbReference type="NCBI Taxonomy" id="159417"/>
    <lineage>
        <taxon>Eukaryota</taxon>
        <taxon>Metazoa</taxon>
        <taxon>Chordata</taxon>
        <taxon>Tunicata</taxon>
        <taxon>Ascidiacea</taxon>
        <taxon>Aplousobranchia</taxon>
        <taxon>Clavelinidae</taxon>
        <taxon>Clavelina</taxon>
    </lineage>
</organism>
<dbReference type="Proteomes" id="UP001642483">
    <property type="component" value="Unassembled WGS sequence"/>
</dbReference>
<evidence type="ECO:0000313" key="1">
    <source>
        <dbReference type="EMBL" id="CAK8684580.1"/>
    </source>
</evidence>
<accession>A0ABP0FZD3</accession>
<reference evidence="1 2" key="1">
    <citation type="submission" date="2024-02" db="EMBL/GenBank/DDBJ databases">
        <authorList>
            <person name="Daric V."/>
            <person name="Darras S."/>
        </authorList>
    </citation>
    <scope>NUCLEOTIDE SEQUENCE [LARGE SCALE GENOMIC DNA]</scope>
</reference>
<dbReference type="EMBL" id="CAWYQH010000097">
    <property type="protein sequence ID" value="CAK8684580.1"/>
    <property type="molecule type" value="Genomic_DNA"/>
</dbReference>